<dbReference type="SUPFAM" id="SSF56112">
    <property type="entry name" value="Protein kinase-like (PK-like)"/>
    <property type="match status" value="1"/>
</dbReference>
<dbReference type="Gene3D" id="3.90.1200.10">
    <property type="match status" value="1"/>
</dbReference>
<organism evidence="2 3">
    <name type="scientific">Zymoseptoria brevis</name>
    <dbReference type="NCBI Taxonomy" id="1047168"/>
    <lineage>
        <taxon>Eukaryota</taxon>
        <taxon>Fungi</taxon>
        <taxon>Dikarya</taxon>
        <taxon>Ascomycota</taxon>
        <taxon>Pezizomycotina</taxon>
        <taxon>Dothideomycetes</taxon>
        <taxon>Dothideomycetidae</taxon>
        <taxon>Mycosphaerellales</taxon>
        <taxon>Mycosphaerellaceae</taxon>
        <taxon>Zymoseptoria</taxon>
    </lineage>
</organism>
<keyword evidence="2" id="KW-0808">Transferase</keyword>
<dbReference type="Pfam" id="PF01636">
    <property type="entry name" value="APH"/>
    <property type="match status" value="1"/>
</dbReference>
<feature type="domain" description="Aminoglycoside phosphotransferase" evidence="1">
    <location>
        <begin position="61"/>
        <end position="268"/>
    </location>
</feature>
<dbReference type="AlphaFoldDB" id="A0A0F4GIS9"/>
<sequence length="288" mass="33232">MESVLSIPYFAPNPPVPLPTDAEIDAASDISLAYGGRRVVEVGAHFVVKFGKGVDLMEGENMIFVQEKTAMPLPRVYALYSRTSKNYIVMERIAGQTLSSLWSQLYASEKESIVEMLRFYFSELRNLPPPTYYGSLGRRRLLDGIFWTVGLEEPAINGPFDSDEAFIEALPLKYTYDGRSGYRADYYRQTLPQVLRGHCPTFTHGDFQRKNIMVQRVEGGSQYPQLSTWRIHIIDWEKSGWYPTYWDHAMASCALRWDDDWCLWLQKALDPYPSEAAWLQIIRLELWS</sequence>
<reference evidence="2 3" key="1">
    <citation type="submission" date="2015-03" db="EMBL/GenBank/DDBJ databases">
        <title>RNA-seq based gene annotation and comparative genomics of four Zymoseptoria species reveal species-specific pathogenicity related genes and transposable element activity.</title>
        <authorList>
            <person name="Grandaubert J."/>
            <person name="Bhattacharyya A."/>
            <person name="Stukenbrock E.H."/>
        </authorList>
    </citation>
    <scope>NUCLEOTIDE SEQUENCE [LARGE SCALE GENOMIC DNA]</scope>
    <source>
        <strain evidence="2 3">Zb18110</strain>
    </source>
</reference>
<name>A0A0F4GIS9_9PEZI</name>
<protein>
    <submittedName>
        <fullName evidence="2">Phosphotransferase enzyme family protein</fullName>
    </submittedName>
</protein>
<dbReference type="EMBL" id="LAFY01000497">
    <property type="protein sequence ID" value="KJX97349.1"/>
    <property type="molecule type" value="Genomic_DNA"/>
</dbReference>
<evidence type="ECO:0000313" key="2">
    <source>
        <dbReference type="EMBL" id="KJX97349.1"/>
    </source>
</evidence>
<keyword evidence="3" id="KW-1185">Reference proteome</keyword>
<dbReference type="PANTHER" id="PTHR21310">
    <property type="entry name" value="AMINOGLYCOSIDE PHOSPHOTRANSFERASE-RELATED-RELATED"/>
    <property type="match status" value="1"/>
</dbReference>
<dbReference type="Proteomes" id="UP000033647">
    <property type="component" value="Unassembled WGS sequence"/>
</dbReference>
<proteinExistence type="predicted"/>
<dbReference type="InterPro" id="IPR011009">
    <property type="entry name" value="Kinase-like_dom_sf"/>
</dbReference>
<dbReference type="PANTHER" id="PTHR21310:SF48">
    <property type="entry name" value="AMINOGLYCOSIDE PHOSPHOTRANSFERASE DOMAIN-CONTAINING PROTEIN"/>
    <property type="match status" value="1"/>
</dbReference>
<dbReference type="OrthoDB" id="4177236at2759"/>
<dbReference type="GO" id="GO:0016740">
    <property type="term" value="F:transferase activity"/>
    <property type="evidence" value="ECO:0007669"/>
    <property type="project" value="UniProtKB-KW"/>
</dbReference>
<evidence type="ECO:0000259" key="1">
    <source>
        <dbReference type="Pfam" id="PF01636"/>
    </source>
</evidence>
<dbReference type="InterPro" id="IPR051678">
    <property type="entry name" value="AGP_Transferase"/>
</dbReference>
<comment type="caution">
    <text evidence="2">The sequence shown here is derived from an EMBL/GenBank/DDBJ whole genome shotgun (WGS) entry which is preliminary data.</text>
</comment>
<accession>A0A0F4GIS9</accession>
<dbReference type="InterPro" id="IPR002575">
    <property type="entry name" value="Aminoglycoside_PTrfase"/>
</dbReference>
<evidence type="ECO:0000313" key="3">
    <source>
        <dbReference type="Proteomes" id="UP000033647"/>
    </source>
</evidence>
<gene>
    <name evidence="2" type="ORF">TI39_contig505g00014</name>
</gene>
<dbReference type="STRING" id="1047168.A0A0F4GIS9"/>